<dbReference type="OrthoDB" id="10065625at2759"/>
<name>A0A9N9X2Q9_PHACE</name>
<dbReference type="Proteomes" id="UP001153737">
    <property type="component" value="Chromosome 10"/>
</dbReference>
<evidence type="ECO:0008006" key="5">
    <source>
        <dbReference type="Google" id="ProtNLM"/>
    </source>
</evidence>
<proteinExistence type="predicted"/>
<keyword evidence="2" id="KW-1133">Transmembrane helix</keyword>
<reference evidence="3" key="2">
    <citation type="submission" date="2022-10" db="EMBL/GenBank/DDBJ databases">
        <authorList>
            <consortium name="ENA_rothamsted_submissions"/>
            <consortium name="culmorum"/>
            <person name="King R."/>
        </authorList>
    </citation>
    <scope>NUCLEOTIDE SEQUENCE</scope>
</reference>
<reference evidence="3" key="1">
    <citation type="submission" date="2022-01" db="EMBL/GenBank/DDBJ databases">
        <authorList>
            <person name="King R."/>
        </authorList>
    </citation>
    <scope>NUCLEOTIDE SEQUENCE</scope>
</reference>
<sequence>MGHETTRLNGRHRRSTGDLLAYVTHLWQSSMEKHGESLAVALDISCRSLHVVVDGVSSDTIGINSGVPQGSILAPTLFLLHINDLLGETKNSRRRQVNAVNEDLAEITAWGTNNLVEFNATKTQACIFSRKAELSIPDIVMSGSTIPTKPTISMLGITISNTLSWDNHVRSIAKAASQKLGFLFRAKSYFTPQQLLMIYKAQIRPVLEYCSHIWGSAPKHTLMLLDSIQRRAIRLVSDATLTHSLTSLEHRRKVGDLSLFYRYFHGKCSSEISAIIPSLAIPIRRTRQAQSAHPFVVNLERCRTELYQDSFIHRTARLWNSLPVEYFTREKDNNGPLIPFTSIQQHVANALNINLRTVSSIKVCSERNESLSTPGKPRTKKKPKTVDQHDNLKMEKNTSLRILKEELRFTHILDTSIGTLSKLLTNVGLKHKKEDNRRLLAEKMDISLMRAEFFRKFYENRNSTYPRQIVFIDETWIFAKGNKMRSWQIKVQNALVNQKVMMGNDLLYFMLAIVATVFCFVTITDYFTKALNWCVSGHIPTHTYIHAKVLIHVFAFNKLTN</sequence>
<organism evidence="3 4">
    <name type="scientific">Phaedon cochleariae</name>
    <name type="common">Mustard beetle</name>
    <dbReference type="NCBI Taxonomy" id="80249"/>
    <lineage>
        <taxon>Eukaryota</taxon>
        <taxon>Metazoa</taxon>
        <taxon>Ecdysozoa</taxon>
        <taxon>Arthropoda</taxon>
        <taxon>Hexapoda</taxon>
        <taxon>Insecta</taxon>
        <taxon>Pterygota</taxon>
        <taxon>Neoptera</taxon>
        <taxon>Endopterygota</taxon>
        <taxon>Coleoptera</taxon>
        <taxon>Polyphaga</taxon>
        <taxon>Cucujiformia</taxon>
        <taxon>Chrysomeloidea</taxon>
        <taxon>Chrysomelidae</taxon>
        <taxon>Chrysomelinae</taxon>
        <taxon>Chrysomelini</taxon>
        <taxon>Phaedon</taxon>
    </lineage>
</organism>
<dbReference type="EMBL" id="OU896716">
    <property type="protein sequence ID" value="CAG9814285.1"/>
    <property type="molecule type" value="Genomic_DNA"/>
</dbReference>
<gene>
    <name evidence="3" type="ORF">PHAECO_LOCUS1579</name>
</gene>
<accession>A0A9N9X2Q9</accession>
<dbReference type="AlphaFoldDB" id="A0A9N9X2Q9"/>
<protein>
    <recommendedName>
        <fullName evidence="5">Reverse transcriptase domain-containing protein</fullName>
    </recommendedName>
</protein>
<feature type="transmembrane region" description="Helical" evidence="2">
    <location>
        <begin position="506"/>
        <end position="527"/>
    </location>
</feature>
<keyword evidence="2" id="KW-0472">Membrane</keyword>
<evidence type="ECO:0000313" key="4">
    <source>
        <dbReference type="Proteomes" id="UP001153737"/>
    </source>
</evidence>
<keyword evidence="2" id="KW-0812">Transmembrane</keyword>
<feature type="region of interest" description="Disordered" evidence="1">
    <location>
        <begin position="367"/>
        <end position="390"/>
    </location>
</feature>
<evidence type="ECO:0000256" key="1">
    <source>
        <dbReference type="SAM" id="MobiDB-lite"/>
    </source>
</evidence>
<keyword evidence="4" id="KW-1185">Reference proteome</keyword>
<evidence type="ECO:0000256" key="2">
    <source>
        <dbReference type="SAM" id="Phobius"/>
    </source>
</evidence>
<dbReference type="PANTHER" id="PTHR33332">
    <property type="entry name" value="REVERSE TRANSCRIPTASE DOMAIN-CONTAINING PROTEIN"/>
    <property type="match status" value="1"/>
</dbReference>
<evidence type="ECO:0000313" key="3">
    <source>
        <dbReference type="EMBL" id="CAG9814285.1"/>
    </source>
</evidence>